<evidence type="ECO:0000313" key="3">
    <source>
        <dbReference type="Proteomes" id="UP001396334"/>
    </source>
</evidence>
<feature type="compositionally biased region" description="Pro residues" evidence="1">
    <location>
        <begin position="172"/>
        <end position="182"/>
    </location>
</feature>
<feature type="compositionally biased region" description="Low complexity" evidence="1">
    <location>
        <begin position="185"/>
        <end position="196"/>
    </location>
</feature>
<protein>
    <submittedName>
        <fullName evidence="2">Uncharacterized protein</fullName>
    </submittedName>
</protein>
<dbReference type="EMBL" id="JBBPBN010000001">
    <property type="protein sequence ID" value="KAK9045760.1"/>
    <property type="molecule type" value="Genomic_DNA"/>
</dbReference>
<proteinExistence type="predicted"/>
<feature type="region of interest" description="Disordered" evidence="1">
    <location>
        <begin position="167"/>
        <end position="197"/>
    </location>
</feature>
<feature type="region of interest" description="Disordered" evidence="1">
    <location>
        <begin position="1"/>
        <end position="25"/>
    </location>
</feature>
<name>A0ABR2U7U7_9ROSI</name>
<comment type="caution">
    <text evidence="2">The sequence shown here is derived from an EMBL/GenBank/DDBJ whole genome shotgun (WGS) entry which is preliminary data.</text>
</comment>
<evidence type="ECO:0000313" key="2">
    <source>
        <dbReference type="EMBL" id="KAK9045760.1"/>
    </source>
</evidence>
<evidence type="ECO:0000256" key="1">
    <source>
        <dbReference type="SAM" id="MobiDB-lite"/>
    </source>
</evidence>
<dbReference type="Proteomes" id="UP001396334">
    <property type="component" value="Unassembled WGS sequence"/>
</dbReference>
<reference evidence="2 3" key="1">
    <citation type="journal article" date="2024" name="G3 (Bethesda)">
        <title>Genome assembly of Hibiscus sabdariffa L. provides insights into metabolisms of medicinal natural products.</title>
        <authorList>
            <person name="Kim T."/>
        </authorList>
    </citation>
    <scope>NUCLEOTIDE SEQUENCE [LARGE SCALE GENOMIC DNA]</scope>
    <source>
        <strain evidence="2">TK-2024</strain>
        <tissue evidence="2">Old leaves</tissue>
    </source>
</reference>
<gene>
    <name evidence="2" type="ORF">V6N11_051668</name>
</gene>
<sequence length="235" mass="24202">MDVPVSADSGSAGPPTHIDPAKAHDLDLDPMAPAVAASVAQTPFVPVAATGAENLHGPLASSEAVELVEEAIDDASLDPENSETAADQSAPEDAPYDPMVHTETSDMLEEALEISRDCVLLANLTSVIQANGEDLVNEAIPEVADSIIRDVAASILGASASTDAIVVSSRPTPTPTASPPNPGLSRSAPASSRRAAMPVVPEHHEFDAWCVAQSSTPPVTLHNQPVVARNSSMLE</sequence>
<keyword evidence="3" id="KW-1185">Reference proteome</keyword>
<feature type="region of interest" description="Disordered" evidence="1">
    <location>
        <begin position="75"/>
        <end position="95"/>
    </location>
</feature>
<accession>A0ABR2U7U7</accession>
<organism evidence="2 3">
    <name type="scientific">Hibiscus sabdariffa</name>
    <name type="common">roselle</name>
    <dbReference type="NCBI Taxonomy" id="183260"/>
    <lineage>
        <taxon>Eukaryota</taxon>
        <taxon>Viridiplantae</taxon>
        <taxon>Streptophyta</taxon>
        <taxon>Embryophyta</taxon>
        <taxon>Tracheophyta</taxon>
        <taxon>Spermatophyta</taxon>
        <taxon>Magnoliopsida</taxon>
        <taxon>eudicotyledons</taxon>
        <taxon>Gunneridae</taxon>
        <taxon>Pentapetalae</taxon>
        <taxon>rosids</taxon>
        <taxon>malvids</taxon>
        <taxon>Malvales</taxon>
        <taxon>Malvaceae</taxon>
        <taxon>Malvoideae</taxon>
        <taxon>Hibiscus</taxon>
    </lineage>
</organism>